<dbReference type="InterPro" id="IPR032466">
    <property type="entry name" value="Metal_Hydrolase"/>
</dbReference>
<comment type="caution">
    <text evidence="4">Lacks conserved residue(s) required for the propagation of feature annotation.</text>
</comment>
<dbReference type="GO" id="GO:0043103">
    <property type="term" value="P:hypoxanthine salvage"/>
    <property type="evidence" value="ECO:0007669"/>
    <property type="project" value="UniProtKB-UniRule"/>
</dbReference>
<feature type="binding site" evidence="4">
    <location>
        <position position="20"/>
    </location>
    <ligand>
        <name>Zn(2+)</name>
        <dbReference type="ChEBI" id="CHEBI:29105"/>
        <note>catalytic</note>
    </ligand>
</feature>
<evidence type="ECO:0000256" key="3">
    <source>
        <dbReference type="ARBA" id="ARBA00022833"/>
    </source>
</evidence>
<accession>A0A1B1U479</accession>
<sequence>MDNQIKASIQKLPKTELHVHLEGTLEADFKAELARKNQIALPHSDSHSATEYRFENLTSFLEAYYSGMEVLRTQEDFYNLAMRYFHKAKENNICYVEAFFDPQAHTSRGIEFATFFEGYYQATQDAQKLGIQARLIMCFLRDLSAESAMETYQQALKYKDRILGIGLDSDEKGNPPSKFAEVFKRAQEDGFPITIHCDIDQQNSICHIKEALLDLKTNRLDHGTNVLEDPSLVQYLKEHQIGLTCCPMSNEFITGDMKGKEIIELLRQGVKVTINSDDPAYFRGYVNENLFQLAMRHQLSKEEIRQLVENGFEVAWMSPQEREGYLCQVREIAL</sequence>
<dbReference type="InterPro" id="IPR001365">
    <property type="entry name" value="A_deaminase_dom"/>
</dbReference>
<comment type="cofactor">
    <cofactor evidence="4">
        <name>Zn(2+)</name>
        <dbReference type="ChEBI" id="CHEBI:29105"/>
    </cofactor>
    <text evidence="4">Binds 1 zinc ion per subunit.</text>
</comment>
<name>A0A1B1U479_9HELI</name>
<feature type="binding site" evidence="4">
    <location>
        <position position="277"/>
    </location>
    <ligand>
        <name>Zn(2+)</name>
        <dbReference type="ChEBI" id="CHEBI:29105"/>
        <note>catalytic</note>
    </ligand>
</feature>
<comment type="catalytic activity">
    <reaction evidence="4">
        <text>adenine + H2O + H(+) = hypoxanthine + NH4(+)</text>
        <dbReference type="Rhea" id="RHEA:23688"/>
        <dbReference type="ChEBI" id="CHEBI:15377"/>
        <dbReference type="ChEBI" id="CHEBI:15378"/>
        <dbReference type="ChEBI" id="CHEBI:16708"/>
        <dbReference type="ChEBI" id="CHEBI:17368"/>
        <dbReference type="ChEBI" id="CHEBI:28938"/>
        <dbReference type="EC" id="3.5.4.2"/>
    </reaction>
</comment>
<protein>
    <recommendedName>
        <fullName evidence="4">Adenine deaminase</fullName>
        <shortName evidence="4">ADE</shortName>
        <ecNumber evidence="4">3.5.4.2</ecNumber>
    </recommendedName>
    <alternativeName>
        <fullName evidence="4">Adenine aminohydrolase</fullName>
        <shortName evidence="4">AAH</shortName>
    </alternativeName>
</protein>
<dbReference type="AlphaFoldDB" id="A0A1B1U479"/>
<dbReference type="HAMAP" id="MF_01962">
    <property type="entry name" value="Adenine_deaminase"/>
    <property type="match status" value="1"/>
</dbReference>
<keyword evidence="2 4" id="KW-0378">Hydrolase</keyword>
<dbReference type="NCBIfam" id="TIGR01430">
    <property type="entry name" value="aden_deam"/>
    <property type="match status" value="1"/>
</dbReference>
<feature type="binding site" evidence="4">
    <location>
        <position position="196"/>
    </location>
    <ligand>
        <name>Zn(2+)</name>
        <dbReference type="ChEBI" id="CHEBI:29105"/>
        <note>catalytic</note>
    </ligand>
</feature>
<evidence type="ECO:0000259" key="5">
    <source>
        <dbReference type="Pfam" id="PF00962"/>
    </source>
</evidence>
<dbReference type="SUPFAM" id="SSF51556">
    <property type="entry name" value="Metallo-dependent hydrolases"/>
    <property type="match status" value="1"/>
</dbReference>
<organism evidence="6 7">
    <name type="scientific">Helicobacter enhydrae</name>
    <dbReference type="NCBI Taxonomy" id="222136"/>
    <lineage>
        <taxon>Bacteria</taxon>
        <taxon>Pseudomonadati</taxon>
        <taxon>Campylobacterota</taxon>
        <taxon>Epsilonproteobacteria</taxon>
        <taxon>Campylobacterales</taxon>
        <taxon>Helicobacteraceae</taxon>
        <taxon>Helicobacter</taxon>
    </lineage>
</organism>
<evidence type="ECO:0000313" key="6">
    <source>
        <dbReference type="EMBL" id="ANV97559.1"/>
    </source>
</evidence>
<dbReference type="GO" id="GO:0009117">
    <property type="term" value="P:nucleotide metabolic process"/>
    <property type="evidence" value="ECO:0007669"/>
    <property type="project" value="UniProtKB-KW"/>
</dbReference>
<reference evidence="7" key="1">
    <citation type="submission" date="2016-07" db="EMBL/GenBank/DDBJ databases">
        <authorList>
            <person name="Florea S."/>
            <person name="Webb J.S."/>
            <person name="Jaromczyk J."/>
            <person name="Schardl C.L."/>
        </authorList>
    </citation>
    <scope>NUCLEOTIDE SEQUENCE [LARGE SCALE GENOMIC DNA]</scope>
    <source>
        <strain evidence="7">MIT 01-6242</strain>
    </source>
</reference>
<dbReference type="GO" id="GO:0000034">
    <property type="term" value="F:adenine deaminase activity"/>
    <property type="evidence" value="ECO:0007669"/>
    <property type="project" value="UniProtKB-UniRule"/>
</dbReference>
<dbReference type="GO" id="GO:0008270">
    <property type="term" value="F:zinc ion binding"/>
    <property type="evidence" value="ECO:0007669"/>
    <property type="project" value="UniProtKB-UniRule"/>
</dbReference>
<keyword evidence="1 4" id="KW-0479">Metal-binding</keyword>
<evidence type="ECO:0000256" key="2">
    <source>
        <dbReference type="ARBA" id="ARBA00022801"/>
    </source>
</evidence>
<keyword evidence="3 4" id="KW-0862">Zinc</keyword>
<evidence type="ECO:0000256" key="1">
    <source>
        <dbReference type="ARBA" id="ARBA00022723"/>
    </source>
</evidence>
<dbReference type="PANTHER" id="PTHR43114">
    <property type="entry name" value="ADENINE DEAMINASE"/>
    <property type="match status" value="1"/>
</dbReference>
<keyword evidence="4" id="KW-0546">Nucleotide metabolism</keyword>
<dbReference type="RefSeq" id="WP_066338751.1">
    <property type="nucleotide sequence ID" value="NZ_CP016503.1"/>
</dbReference>
<dbReference type="EC" id="3.5.4.2" evidence="4"/>
<evidence type="ECO:0000256" key="4">
    <source>
        <dbReference type="HAMAP-Rule" id="MF_01962"/>
    </source>
</evidence>
<dbReference type="PANTHER" id="PTHR43114:SF7">
    <property type="entry name" value="ADENOSINE DEAMINASE DOMAIN-CONTAINING PROTEIN"/>
    <property type="match status" value="1"/>
</dbReference>
<dbReference type="Gene3D" id="3.20.20.140">
    <property type="entry name" value="Metal-dependent hydrolases"/>
    <property type="match status" value="1"/>
</dbReference>
<comment type="similarity">
    <text evidence="4">Belongs to the metallo-dependent hydrolases superfamily. Adenosine and AMP deaminases family. Adenine deaminase type 2 subfamily.</text>
</comment>
<feature type="binding site" evidence="4">
    <location>
        <position position="18"/>
    </location>
    <ligand>
        <name>Zn(2+)</name>
        <dbReference type="ChEBI" id="CHEBI:29105"/>
        <note>catalytic</note>
    </ligand>
</feature>
<gene>
    <name evidence="6" type="ORF">BBW65_01485</name>
</gene>
<dbReference type="InterPro" id="IPR028892">
    <property type="entry name" value="ADE"/>
</dbReference>
<dbReference type="STRING" id="222136.BBW65_01485"/>
<evidence type="ECO:0000313" key="7">
    <source>
        <dbReference type="Proteomes" id="UP000092884"/>
    </source>
</evidence>
<dbReference type="OrthoDB" id="105475at2"/>
<dbReference type="KEGG" id="het:BBW65_01485"/>
<comment type="function">
    <text evidence="4">Catalyzes the hydrolytic deamination of adenine to hypoxanthine. Plays an important role in the purine salvage pathway and in nitrogen catabolism.</text>
</comment>
<keyword evidence="7" id="KW-1185">Reference proteome</keyword>
<dbReference type="GO" id="GO:0006146">
    <property type="term" value="P:adenine catabolic process"/>
    <property type="evidence" value="ECO:0007669"/>
    <property type="project" value="UniProtKB-UniRule"/>
</dbReference>
<feature type="site" description="Important for catalytic activity" evidence="4">
    <location>
        <position position="222"/>
    </location>
</feature>
<dbReference type="Pfam" id="PF00962">
    <property type="entry name" value="A_deaminase"/>
    <property type="match status" value="1"/>
</dbReference>
<dbReference type="EMBL" id="CP016503">
    <property type="protein sequence ID" value="ANV97559.1"/>
    <property type="molecule type" value="Genomic_DNA"/>
</dbReference>
<feature type="binding site" evidence="4">
    <location>
        <position position="278"/>
    </location>
    <ligand>
        <name>substrate</name>
    </ligand>
</feature>
<feature type="domain" description="Adenosine deaminase" evidence="5">
    <location>
        <begin position="13"/>
        <end position="329"/>
    </location>
</feature>
<dbReference type="GO" id="GO:0005829">
    <property type="term" value="C:cytosol"/>
    <property type="evidence" value="ECO:0007669"/>
    <property type="project" value="TreeGrafter"/>
</dbReference>
<dbReference type="Proteomes" id="UP000092884">
    <property type="component" value="Chromosome"/>
</dbReference>
<proteinExistence type="inferred from homology"/>
<dbReference type="InterPro" id="IPR006330">
    <property type="entry name" value="Ado/ade_deaminase"/>
</dbReference>